<feature type="transmembrane region" description="Helical" evidence="14">
    <location>
        <begin position="20"/>
        <end position="42"/>
    </location>
</feature>
<dbReference type="EC" id="2.7.13.3" evidence="3"/>
<comment type="subcellular location">
    <subcellularLocation>
        <location evidence="2">Cell membrane</location>
        <topology evidence="2">Multi-pass membrane protein</topology>
    </subcellularLocation>
</comment>
<dbReference type="CDD" id="cd00082">
    <property type="entry name" value="HisKA"/>
    <property type="match status" value="1"/>
</dbReference>
<dbReference type="EMBL" id="JYGT01000007">
    <property type="protein sequence ID" value="KJQ76435.1"/>
    <property type="molecule type" value="Genomic_DNA"/>
</dbReference>
<dbReference type="Pfam" id="PF02518">
    <property type="entry name" value="HATPase_c"/>
    <property type="match status" value="1"/>
</dbReference>
<sequence length="367" mass="42976">MGRIKSFRQLIRETCWRIIWQFGLGLLLAYLIPLASVSIQIMEDGKPLKNNDVQSFFFNVSSWIYICVLLIILISYHIGKLLKKLSYEMNLIYENSMWLESECTERLTVKEFYETGNRIIVMQDRIRQLLDDEKQQKEDLMFQVSAASHDLKTPLTIIKGNAEFLHTSTKDEQSKECLADIVHASQRLLTYFNQLIHYSKTYYDDETDWTEYSSSDFINELEKEVSFLIKNQMKFSFEQNLKGTESYFINPSLLIRAIQNILTNALEYADKQNPKIKIRVEQEGKELKIGIWNNGSEFPDEVLTNFGKLFYRMDKARTVKEQHFGIGLSFVCRVAELHKGRVELRNRDEGAEVLMALNCIKSKKLTY</sequence>
<dbReference type="AlphaFoldDB" id="A0A0F2E2E3"/>
<keyword evidence="7 14" id="KW-0812">Transmembrane</keyword>
<keyword evidence="5" id="KW-0597">Phosphoprotein</keyword>
<dbReference type="RefSeq" id="WP_045614692.1">
    <property type="nucleotide sequence ID" value="NZ_JASHGR010000001.1"/>
</dbReference>
<dbReference type="SUPFAM" id="SSF55874">
    <property type="entry name" value="ATPase domain of HSP90 chaperone/DNA topoisomerase II/histidine kinase"/>
    <property type="match status" value="1"/>
</dbReference>
<keyword evidence="8" id="KW-0547">Nucleotide-binding</keyword>
<dbReference type="InterPro" id="IPR036097">
    <property type="entry name" value="HisK_dim/P_sf"/>
</dbReference>
<dbReference type="PANTHER" id="PTHR45528">
    <property type="entry name" value="SENSOR HISTIDINE KINASE CPXA"/>
    <property type="match status" value="1"/>
</dbReference>
<evidence type="ECO:0000313" key="16">
    <source>
        <dbReference type="EMBL" id="KJQ76435.1"/>
    </source>
</evidence>
<evidence type="ECO:0000256" key="9">
    <source>
        <dbReference type="ARBA" id="ARBA00022777"/>
    </source>
</evidence>
<protein>
    <recommendedName>
        <fullName evidence="3">histidine kinase</fullName>
        <ecNumber evidence="3">2.7.13.3</ecNumber>
    </recommendedName>
</protein>
<evidence type="ECO:0000256" key="4">
    <source>
        <dbReference type="ARBA" id="ARBA00022475"/>
    </source>
</evidence>
<dbReference type="InterPro" id="IPR003594">
    <property type="entry name" value="HATPase_dom"/>
</dbReference>
<evidence type="ECO:0000256" key="1">
    <source>
        <dbReference type="ARBA" id="ARBA00000085"/>
    </source>
</evidence>
<evidence type="ECO:0000259" key="15">
    <source>
        <dbReference type="PROSITE" id="PS50109"/>
    </source>
</evidence>
<dbReference type="InterPro" id="IPR036890">
    <property type="entry name" value="HATPase_C_sf"/>
</dbReference>
<feature type="domain" description="Histidine kinase" evidence="15">
    <location>
        <begin position="146"/>
        <end position="361"/>
    </location>
</feature>
<evidence type="ECO:0000256" key="5">
    <source>
        <dbReference type="ARBA" id="ARBA00022553"/>
    </source>
</evidence>
<keyword evidence="12" id="KW-0902">Two-component regulatory system</keyword>
<keyword evidence="4" id="KW-1003">Cell membrane</keyword>
<keyword evidence="6" id="KW-0808">Transferase</keyword>
<organism evidence="16 17">
    <name type="scientific">Streptococcus infantis</name>
    <dbReference type="NCBI Taxonomy" id="68892"/>
    <lineage>
        <taxon>Bacteria</taxon>
        <taxon>Bacillati</taxon>
        <taxon>Bacillota</taxon>
        <taxon>Bacilli</taxon>
        <taxon>Lactobacillales</taxon>
        <taxon>Streptococcaceae</taxon>
        <taxon>Streptococcus</taxon>
    </lineage>
</organism>
<evidence type="ECO:0000256" key="3">
    <source>
        <dbReference type="ARBA" id="ARBA00012438"/>
    </source>
</evidence>
<evidence type="ECO:0000256" key="12">
    <source>
        <dbReference type="ARBA" id="ARBA00023012"/>
    </source>
</evidence>
<comment type="caution">
    <text evidence="16">The sequence shown here is derived from an EMBL/GenBank/DDBJ whole genome shotgun (WGS) entry which is preliminary data.</text>
</comment>
<name>A0A0F2E2E3_9STRE</name>
<evidence type="ECO:0000256" key="6">
    <source>
        <dbReference type="ARBA" id="ARBA00022679"/>
    </source>
</evidence>
<dbReference type="GO" id="GO:0005524">
    <property type="term" value="F:ATP binding"/>
    <property type="evidence" value="ECO:0007669"/>
    <property type="project" value="UniProtKB-KW"/>
</dbReference>
<dbReference type="Gene3D" id="1.10.287.130">
    <property type="match status" value="1"/>
</dbReference>
<keyword evidence="9 16" id="KW-0418">Kinase</keyword>
<evidence type="ECO:0000313" key="17">
    <source>
        <dbReference type="Proteomes" id="UP000033489"/>
    </source>
</evidence>
<dbReference type="InterPro" id="IPR050398">
    <property type="entry name" value="HssS/ArlS-like"/>
</dbReference>
<dbReference type="Proteomes" id="UP000033489">
    <property type="component" value="Unassembled WGS sequence"/>
</dbReference>
<gene>
    <name evidence="16" type="ORF">TZ94_00934</name>
</gene>
<dbReference type="PANTHER" id="PTHR45528:SF1">
    <property type="entry name" value="SENSOR HISTIDINE KINASE CPXA"/>
    <property type="match status" value="1"/>
</dbReference>
<reference evidence="16 17" key="1">
    <citation type="submission" date="2015-02" db="EMBL/GenBank/DDBJ databases">
        <title>Evolution of amylase-binding proteins of oral streptococcal species.</title>
        <authorList>
            <person name="Haase E.M."/>
        </authorList>
    </citation>
    <scope>NUCLEOTIDE SEQUENCE [LARGE SCALE GENOMIC DNA]</scope>
    <source>
        <strain evidence="16 17">UC921A</strain>
    </source>
</reference>
<dbReference type="GO" id="GO:0000155">
    <property type="term" value="F:phosphorelay sensor kinase activity"/>
    <property type="evidence" value="ECO:0007669"/>
    <property type="project" value="InterPro"/>
</dbReference>
<dbReference type="Gene3D" id="3.30.565.10">
    <property type="entry name" value="Histidine kinase-like ATPase, C-terminal domain"/>
    <property type="match status" value="1"/>
</dbReference>
<evidence type="ECO:0000256" key="13">
    <source>
        <dbReference type="ARBA" id="ARBA00023136"/>
    </source>
</evidence>
<feature type="transmembrane region" description="Helical" evidence="14">
    <location>
        <begin position="62"/>
        <end position="79"/>
    </location>
</feature>
<dbReference type="PATRIC" id="fig|28037.216.peg.912"/>
<dbReference type="SMART" id="SM00387">
    <property type="entry name" value="HATPase_c"/>
    <property type="match status" value="1"/>
</dbReference>
<dbReference type="InterPro" id="IPR003661">
    <property type="entry name" value="HisK_dim/P_dom"/>
</dbReference>
<dbReference type="OrthoDB" id="84942at2"/>
<accession>A0A0F2E2E3</accession>
<evidence type="ECO:0000256" key="11">
    <source>
        <dbReference type="ARBA" id="ARBA00022989"/>
    </source>
</evidence>
<evidence type="ECO:0000256" key="7">
    <source>
        <dbReference type="ARBA" id="ARBA00022692"/>
    </source>
</evidence>
<dbReference type="SMART" id="SM00388">
    <property type="entry name" value="HisKA"/>
    <property type="match status" value="1"/>
</dbReference>
<dbReference type="Pfam" id="PF00512">
    <property type="entry name" value="HisKA"/>
    <property type="match status" value="1"/>
</dbReference>
<dbReference type="InterPro" id="IPR005467">
    <property type="entry name" value="His_kinase_dom"/>
</dbReference>
<evidence type="ECO:0000256" key="2">
    <source>
        <dbReference type="ARBA" id="ARBA00004651"/>
    </source>
</evidence>
<evidence type="ECO:0000256" key="14">
    <source>
        <dbReference type="SAM" id="Phobius"/>
    </source>
</evidence>
<evidence type="ECO:0000256" key="10">
    <source>
        <dbReference type="ARBA" id="ARBA00022840"/>
    </source>
</evidence>
<evidence type="ECO:0000256" key="8">
    <source>
        <dbReference type="ARBA" id="ARBA00022741"/>
    </source>
</evidence>
<dbReference type="SUPFAM" id="SSF47384">
    <property type="entry name" value="Homodimeric domain of signal transducing histidine kinase"/>
    <property type="match status" value="1"/>
</dbReference>
<keyword evidence="13 14" id="KW-0472">Membrane</keyword>
<keyword evidence="11 14" id="KW-1133">Transmembrane helix</keyword>
<dbReference type="GO" id="GO:0005886">
    <property type="term" value="C:plasma membrane"/>
    <property type="evidence" value="ECO:0007669"/>
    <property type="project" value="UniProtKB-SubCell"/>
</dbReference>
<keyword evidence="10" id="KW-0067">ATP-binding</keyword>
<comment type="catalytic activity">
    <reaction evidence="1">
        <text>ATP + protein L-histidine = ADP + protein N-phospho-L-histidine.</text>
        <dbReference type="EC" id="2.7.13.3"/>
    </reaction>
</comment>
<dbReference type="PROSITE" id="PS50109">
    <property type="entry name" value="HIS_KIN"/>
    <property type="match status" value="1"/>
</dbReference>
<proteinExistence type="predicted"/>